<dbReference type="InterPro" id="IPR002104">
    <property type="entry name" value="Integrase_catalytic"/>
</dbReference>
<sequence length="182" mass="21209">MKTVQPIRNHAKIQEIGNVLMHNSYRDYFLFIFGINSGLRISDILPLKVKDVKNKNFLIARESKTGKERRIPMLPVLKEEIEKYIAGMKLEDYLFKSVRTRKPITRIQAYRILRSAAEKVGLEEIGSHSLRKTFGYHFYQQTKDVAMLQEIFNHSSPSITLRYIGINDDMINEAFIKFGGLR</sequence>
<dbReference type="InterPro" id="IPR013762">
    <property type="entry name" value="Integrase-like_cat_sf"/>
</dbReference>
<dbReference type="SUPFAM" id="SSF56349">
    <property type="entry name" value="DNA breaking-rejoining enzymes"/>
    <property type="match status" value="1"/>
</dbReference>
<dbReference type="PANTHER" id="PTHR30349">
    <property type="entry name" value="PHAGE INTEGRASE-RELATED"/>
    <property type="match status" value="1"/>
</dbReference>
<dbReference type="CDD" id="cd01192">
    <property type="entry name" value="INT_C_like_3"/>
    <property type="match status" value="1"/>
</dbReference>
<evidence type="ECO:0000313" key="3">
    <source>
        <dbReference type="EMBL" id="KAB2328988.1"/>
    </source>
</evidence>
<accession>A0A6L3V3I0</accession>
<dbReference type="Pfam" id="PF00589">
    <property type="entry name" value="Phage_integrase"/>
    <property type="match status" value="1"/>
</dbReference>
<evidence type="ECO:0000256" key="1">
    <source>
        <dbReference type="ARBA" id="ARBA00023172"/>
    </source>
</evidence>
<evidence type="ECO:0000313" key="4">
    <source>
        <dbReference type="Proteomes" id="UP000481030"/>
    </source>
</evidence>
<comment type="caution">
    <text evidence="3">The sequence shown here is derived from an EMBL/GenBank/DDBJ whole genome shotgun (WGS) entry which is preliminary data.</text>
</comment>
<dbReference type="Gene3D" id="1.10.443.10">
    <property type="entry name" value="Intergrase catalytic core"/>
    <property type="match status" value="1"/>
</dbReference>
<dbReference type="RefSeq" id="WP_151537286.1">
    <property type="nucleotide sequence ID" value="NZ_WBOS01000022.1"/>
</dbReference>
<dbReference type="EMBL" id="WBOS01000022">
    <property type="protein sequence ID" value="KAB2328988.1"/>
    <property type="molecule type" value="Genomic_DNA"/>
</dbReference>
<dbReference type="OrthoDB" id="9788852at2"/>
<organism evidence="3 4">
    <name type="scientific">Cytobacillus depressus</name>
    <dbReference type="NCBI Taxonomy" id="1602942"/>
    <lineage>
        <taxon>Bacteria</taxon>
        <taxon>Bacillati</taxon>
        <taxon>Bacillota</taxon>
        <taxon>Bacilli</taxon>
        <taxon>Bacillales</taxon>
        <taxon>Bacillaceae</taxon>
        <taxon>Cytobacillus</taxon>
    </lineage>
</organism>
<evidence type="ECO:0000259" key="2">
    <source>
        <dbReference type="PROSITE" id="PS51898"/>
    </source>
</evidence>
<gene>
    <name evidence="3" type="ORF">F7731_23855</name>
</gene>
<dbReference type="GO" id="GO:0015074">
    <property type="term" value="P:DNA integration"/>
    <property type="evidence" value="ECO:0007669"/>
    <property type="project" value="InterPro"/>
</dbReference>
<keyword evidence="4" id="KW-1185">Reference proteome</keyword>
<reference evidence="3 4" key="1">
    <citation type="journal article" date="2016" name="Antonie Van Leeuwenhoek">
        <title>Bacillus depressus sp. nov., isolated from soil of a sunflower field.</title>
        <authorList>
            <person name="Wei X."/>
            <person name="Xin D."/>
            <person name="Xin Y."/>
            <person name="Zhang H."/>
            <person name="Wang T."/>
            <person name="Zhang J."/>
        </authorList>
    </citation>
    <scope>NUCLEOTIDE SEQUENCE [LARGE SCALE GENOMIC DNA]</scope>
    <source>
        <strain evidence="3 4">BZ1</strain>
    </source>
</reference>
<dbReference type="GO" id="GO:0003677">
    <property type="term" value="F:DNA binding"/>
    <property type="evidence" value="ECO:0007669"/>
    <property type="project" value="InterPro"/>
</dbReference>
<feature type="domain" description="Tyr recombinase" evidence="2">
    <location>
        <begin position="1"/>
        <end position="176"/>
    </location>
</feature>
<protein>
    <submittedName>
        <fullName evidence="3">Site-specific integrase</fullName>
    </submittedName>
</protein>
<dbReference type="PROSITE" id="PS51898">
    <property type="entry name" value="TYR_RECOMBINASE"/>
    <property type="match status" value="1"/>
</dbReference>
<keyword evidence="1" id="KW-0233">DNA recombination</keyword>
<dbReference type="InterPro" id="IPR011010">
    <property type="entry name" value="DNA_brk_join_enz"/>
</dbReference>
<proteinExistence type="predicted"/>
<dbReference type="PANTHER" id="PTHR30349:SF82">
    <property type="entry name" value="INTEGRASE_RECOMBINASE YOEC-RELATED"/>
    <property type="match status" value="1"/>
</dbReference>
<dbReference type="Proteomes" id="UP000481030">
    <property type="component" value="Unassembled WGS sequence"/>
</dbReference>
<dbReference type="InterPro" id="IPR050090">
    <property type="entry name" value="Tyrosine_recombinase_XerCD"/>
</dbReference>
<dbReference type="AlphaFoldDB" id="A0A6L3V3I0"/>
<dbReference type="GO" id="GO:0006310">
    <property type="term" value="P:DNA recombination"/>
    <property type="evidence" value="ECO:0007669"/>
    <property type="project" value="UniProtKB-KW"/>
</dbReference>
<name>A0A6L3V3I0_9BACI</name>